<reference evidence="2" key="2">
    <citation type="submission" date="2013-09" db="EMBL/GenBank/DDBJ databases">
        <title>Draft genome sequence of Alistipes putredinis (DSM 17216).</title>
        <authorList>
            <person name="Sudarsanam P."/>
            <person name="Ley R."/>
            <person name="Guruge J."/>
            <person name="Turnbaugh P.J."/>
            <person name="Mahowald M."/>
            <person name="Liep D."/>
            <person name="Gordon J."/>
        </authorList>
    </citation>
    <scope>NUCLEOTIDE SEQUENCE</scope>
    <source>
        <strain evidence="2">DSM 17216</strain>
    </source>
</reference>
<accession>B0MU29</accession>
<dbReference type="PROSITE" id="PS51257">
    <property type="entry name" value="PROKAR_LIPOPROTEIN"/>
    <property type="match status" value="1"/>
</dbReference>
<proteinExistence type="predicted"/>
<evidence type="ECO:0000313" key="2">
    <source>
        <dbReference type="EMBL" id="EDS04620.1"/>
    </source>
</evidence>
<dbReference type="EMBL" id="ABFK02000016">
    <property type="protein sequence ID" value="EDS04620.1"/>
    <property type="molecule type" value="Genomic_DNA"/>
</dbReference>
<name>B0MU29_9BACT</name>
<dbReference type="GeneID" id="73803523"/>
<protein>
    <recommendedName>
        <fullName evidence="4">Lipoprotein</fullName>
    </recommendedName>
</protein>
<evidence type="ECO:0000256" key="1">
    <source>
        <dbReference type="SAM" id="SignalP"/>
    </source>
</evidence>
<evidence type="ECO:0000313" key="3">
    <source>
        <dbReference type="Proteomes" id="UP000005819"/>
    </source>
</evidence>
<comment type="caution">
    <text evidence="2">The sequence shown here is derived from an EMBL/GenBank/DDBJ whole genome shotgun (WGS) entry which is preliminary data.</text>
</comment>
<dbReference type="Proteomes" id="UP000005819">
    <property type="component" value="Unassembled WGS sequence"/>
</dbReference>
<keyword evidence="3" id="KW-1185">Reference proteome</keyword>
<sequence>MRKYMYLISILILSSCQVADVQNGTEKKDNFLQEVGRLSDFVLSQSKVGGYLSEEDAVILDNWLKELSTRYDFQNNFDYCGDIYTRSDYEPDFYDYLNWIEENATSGFYQIIYRWLVDEEFDDDLNQILANTILLPNEQVAIAVVYPLVQNSLVEFESRGGVDQCYDQYNSDIKRCKRDYHITMAVVTAVSVLSGGSAAPAAAVSLVGNTVALKSCMDGAARTFDICVKYAK</sequence>
<organism evidence="2 3">
    <name type="scientific">Alistipes putredinis DSM 17216</name>
    <dbReference type="NCBI Taxonomy" id="445970"/>
    <lineage>
        <taxon>Bacteria</taxon>
        <taxon>Pseudomonadati</taxon>
        <taxon>Bacteroidota</taxon>
        <taxon>Bacteroidia</taxon>
        <taxon>Bacteroidales</taxon>
        <taxon>Rikenellaceae</taxon>
        <taxon>Alistipes</taxon>
    </lineage>
</organism>
<dbReference type="HOGENOM" id="CLU_1192763_0_0_10"/>
<keyword evidence="1" id="KW-0732">Signal</keyword>
<gene>
    <name evidence="2" type="ORF">ALIPUT_00492</name>
</gene>
<evidence type="ECO:0008006" key="4">
    <source>
        <dbReference type="Google" id="ProtNLM"/>
    </source>
</evidence>
<feature type="signal peptide" evidence="1">
    <location>
        <begin position="1"/>
        <end position="19"/>
    </location>
</feature>
<dbReference type="RefSeq" id="WP_004329326.1">
    <property type="nucleotide sequence ID" value="NZ_DS499579.1"/>
</dbReference>
<dbReference type="AlphaFoldDB" id="B0MU29"/>
<reference evidence="2" key="1">
    <citation type="submission" date="2007-10" db="EMBL/GenBank/DDBJ databases">
        <authorList>
            <person name="Fulton L."/>
            <person name="Clifton S."/>
            <person name="Fulton B."/>
            <person name="Xu J."/>
            <person name="Minx P."/>
            <person name="Pepin K.H."/>
            <person name="Johnson M."/>
            <person name="Thiruvilangam P."/>
            <person name="Bhonagiri V."/>
            <person name="Nash W.E."/>
            <person name="Mardis E.R."/>
            <person name="Wilson R.K."/>
        </authorList>
    </citation>
    <scope>NUCLEOTIDE SEQUENCE [LARGE SCALE GENOMIC DNA]</scope>
    <source>
        <strain evidence="2">DSM 17216</strain>
    </source>
</reference>
<feature type="chain" id="PRO_5002750542" description="Lipoprotein" evidence="1">
    <location>
        <begin position="20"/>
        <end position="232"/>
    </location>
</feature>